<dbReference type="SUPFAM" id="SSF48340">
    <property type="entry name" value="Interferon-induced guanylate-binding protein 1 (GBP1), C-terminal domain"/>
    <property type="match status" value="1"/>
</dbReference>
<dbReference type="InterPro" id="IPR036543">
    <property type="entry name" value="Guanylate-bd_C_sf"/>
</dbReference>
<dbReference type="PROSITE" id="PS51715">
    <property type="entry name" value="G_GB1_RHD3"/>
    <property type="match status" value="1"/>
</dbReference>
<accession>A0A8C2DTY1</accession>
<comment type="similarity">
    <text evidence="6">Belongs to the TRAFAC class dynamin-like GTPase superfamily. GB1/RHD3 GTPase family.</text>
</comment>
<keyword evidence="2" id="KW-0547">Nucleotide-binding</keyword>
<dbReference type="Proteomes" id="UP000694701">
    <property type="component" value="Unplaced"/>
</dbReference>
<evidence type="ECO:0000256" key="4">
    <source>
        <dbReference type="ARBA" id="ARBA00022859"/>
    </source>
</evidence>
<dbReference type="Ensembl" id="ENSCCRT00020033974.1">
    <property type="protein sequence ID" value="ENSCCRP00020031062.1"/>
    <property type="gene ID" value="ENSCCRG00020014059.1"/>
</dbReference>
<keyword evidence="5" id="KW-0342">GTP-binding</keyword>
<dbReference type="InterPro" id="IPR003191">
    <property type="entry name" value="Guanylate-bd/ATL_C"/>
</dbReference>
<keyword evidence="4" id="KW-0391">Immunity</keyword>
<dbReference type="SUPFAM" id="SSF52540">
    <property type="entry name" value="P-loop containing nucleoside triphosphate hydrolases"/>
    <property type="match status" value="1"/>
</dbReference>
<evidence type="ECO:0000256" key="1">
    <source>
        <dbReference type="ARBA" id="ARBA00022588"/>
    </source>
</evidence>
<dbReference type="AlphaFoldDB" id="A0A8C2DTY1"/>
<dbReference type="PANTHER" id="PTHR10751">
    <property type="entry name" value="GUANYLATE BINDING PROTEIN"/>
    <property type="match status" value="1"/>
</dbReference>
<evidence type="ECO:0000256" key="6">
    <source>
        <dbReference type="PROSITE-ProRule" id="PRU01052"/>
    </source>
</evidence>
<feature type="coiled-coil region" evidence="7">
    <location>
        <begin position="464"/>
        <end position="544"/>
    </location>
</feature>
<dbReference type="InterPro" id="IPR037684">
    <property type="entry name" value="GBP_C"/>
</dbReference>
<dbReference type="InterPro" id="IPR030386">
    <property type="entry name" value="G_GB1_RHD3_dom"/>
</dbReference>
<sequence length="606" mass="69166">MACGRLMSAPVCLIENDEKGMLHVRKEAKDILDGITEPVVVVSVVGLYRTGKSYLMNRLAGQQSGFALGSTIESKTKGIWMWCVPHPYEEGQTLVLLDTEGLGDVRKGDEKHDTWIFCLAVLLSSTLVYNSLGVIDNTALEKLHYVTELTENIRVKAEESQDEDKSADFMRVFPSFVWAVRDFTLELKIGNEPITSDEYLESALTLKSGCSPQTEQYNLPRRCLRHFFVVRKCFVFPRPASTQNMRRMEELTEKDLDSEFLEQANIFCHYIYECADPKTVSGGRVITGTALGNLAEVYVEAIRSGKIPCLENAVVSLAKIQNVRAVDEALQFYMIEMLKMALLPMRPEELSDIHTDVEKKAIEVFITMSFNDNDQIYQRELIQLCQQNQEESIKHCKAVLHEVFDTLEKGVFDGSYLKSGGYRQYRDMLGHLTNDYRARTRSQIMSEEVLSKFLKEKEDIGNMILQADQSLSEAEQEKEVQRLKNEILEQRQRGLEEQNRLQDRVFKDMQRTHKEHVAQTIRQMEREQERMRRDNERVLEAKLRVRTGHFLSKHVLCCVPEKSPSKVKVMVSNSFTGGCFLVCIAGEGCSSTEEFTGASLPHAEAD</sequence>
<proteinExistence type="inferred from homology"/>
<dbReference type="GO" id="GO:0005525">
    <property type="term" value="F:GTP binding"/>
    <property type="evidence" value="ECO:0007669"/>
    <property type="project" value="UniProtKB-KW"/>
</dbReference>
<dbReference type="GO" id="GO:0045087">
    <property type="term" value="P:innate immune response"/>
    <property type="evidence" value="ECO:0007669"/>
    <property type="project" value="UniProtKB-KW"/>
</dbReference>
<dbReference type="InterPro" id="IPR015894">
    <property type="entry name" value="Guanylate-bd_N"/>
</dbReference>
<evidence type="ECO:0000313" key="10">
    <source>
        <dbReference type="Proteomes" id="UP000694701"/>
    </source>
</evidence>
<dbReference type="Pfam" id="PF02841">
    <property type="entry name" value="GBP_C"/>
    <property type="match status" value="1"/>
</dbReference>
<dbReference type="Gene3D" id="3.40.50.300">
    <property type="entry name" value="P-loop containing nucleotide triphosphate hydrolases"/>
    <property type="match status" value="1"/>
</dbReference>
<keyword evidence="3" id="KW-0378">Hydrolase</keyword>
<evidence type="ECO:0000313" key="9">
    <source>
        <dbReference type="Ensembl" id="ENSCCRP00020031062.1"/>
    </source>
</evidence>
<dbReference type="CDD" id="cd01851">
    <property type="entry name" value="GBP"/>
    <property type="match status" value="1"/>
</dbReference>
<dbReference type="GO" id="GO:0003924">
    <property type="term" value="F:GTPase activity"/>
    <property type="evidence" value="ECO:0007669"/>
    <property type="project" value="InterPro"/>
</dbReference>
<dbReference type="CDD" id="cd16269">
    <property type="entry name" value="GBP_C"/>
    <property type="match status" value="1"/>
</dbReference>
<keyword evidence="7" id="KW-0175">Coiled coil</keyword>
<evidence type="ECO:0000256" key="3">
    <source>
        <dbReference type="ARBA" id="ARBA00022801"/>
    </source>
</evidence>
<name>A0A8C2DTY1_CYPCA</name>
<reference evidence="9" key="1">
    <citation type="submission" date="2025-08" db="UniProtKB">
        <authorList>
            <consortium name="Ensembl"/>
        </authorList>
    </citation>
    <scope>IDENTIFICATION</scope>
</reference>
<evidence type="ECO:0000256" key="5">
    <source>
        <dbReference type="ARBA" id="ARBA00023134"/>
    </source>
</evidence>
<evidence type="ECO:0000256" key="2">
    <source>
        <dbReference type="ARBA" id="ARBA00022741"/>
    </source>
</evidence>
<dbReference type="Gene3D" id="1.20.1000.10">
    <property type="entry name" value="Guanylate-binding protein, C-terminal domain"/>
    <property type="match status" value="1"/>
</dbReference>
<keyword evidence="1" id="KW-0399">Innate immunity</keyword>
<dbReference type="FunFam" id="3.40.50.300:FF:002830">
    <property type="entry name" value="Guanylate-binding protein 2"/>
    <property type="match status" value="1"/>
</dbReference>
<feature type="domain" description="GB1/RHD3-type G" evidence="8">
    <location>
        <begin position="36"/>
        <end position="271"/>
    </location>
</feature>
<dbReference type="Pfam" id="PF02263">
    <property type="entry name" value="GBP"/>
    <property type="match status" value="1"/>
</dbReference>
<protein>
    <recommendedName>
        <fullName evidence="8">GB1/RHD3-type G domain-containing protein</fullName>
    </recommendedName>
</protein>
<organism evidence="9 10">
    <name type="scientific">Cyprinus carpio</name>
    <name type="common">Common carp</name>
    <dbReference type="NCBI Taxonomy" id="7962"/>
    <lineage>
        <taxon>Eukaryota</taxon>
        <taxon>Metazoa</taxon>
        <taxon>Chordata</taxon>
        <taxon>Craniata</taxon>
        <taxon>Vertebrata</taxon>
        <taxon>Euteleostomi</taxon>
        <taxon>Actinopterygii</taxon>
        <taxon>Neopterygii</taxon>
        <taxon>Teleostei</taxon>
        <taxon>Ostariophysi</taxon>
        <taxon>Cypriniformes</taxon>
        <taxon>Cyprinidae</taxon>
        <taxon>Cyprininae</taxon>
        <taxon>Cyprinus</taxon>
    </lineage>
</organism>
<evidence type="ECO:0000256" key="7">
    <source>
        <dbReference type="SAM" id="Coils"/>
    </source>
</evidence>
<dbReference type="InterPro" id="IPR027417">
    <property type="entry name" value="P-loop_NTPase"/>
</dbReference>
<evidence type="ECO:0000259" key="8">
    <source>
        <dbReference type="PROSITE" id="PS51715"/>
    </source>
</evidence>